<evidence type="ECO:0000259" key="1">
    <source>
        <dbReference type="Pfam" id="PF12697"/>
    </source>
</evidence>
<dbReference type="GO" id="GO:0016787">
    <property type="term" value="F:hydrolase activity"/>
    <property type="evidence" value="ECO:0007669"/>
    <property type="project" value="UniProtKB-KW"/>
</dbReference>
<sequence>MAEPTVSPRLLSFPASLGGVVTRVLELGDGAQRVLLLHGAGSRADRWTAAMPHLCDGRTVQAIDFPGHGFADKPTDFSYTSPAFTEAVIGYLNSWGPAALVGTSLGAHVATLVAERRPDLVTSLVLVGATGIVPRNTASSSAIADRSPAGVRAKMTQLFFDPTLVDDASVREEHLVNTSPGAEQALEQVLRYLQNGITADLVEGRLSSIDTPVLLMWGSDDRWIPLEVGERIAAIVPQSPFVILDRCRHAPYAERPAEFGDVVSRFITDPASIRPGRQLI</sequence>
<reference evidence="2 3" key="1">
    <citation type="journal article" date="2019" name="Emerg. Microbes Infect.">
        <title>Comprehensive subspecies identification of 175 nontuberculous mycobacteria species based on 7547 genomic profiles.</title>
        <authorList>
            <person name="Matsumoto Y."/>
            <person name="Kinjo T."/>
            <person name="Motooka D."/>
            <person name="Nabeya D."/>
            <person name="Jung N."/>
            <person name="Uechi K."/>
            <person name="Horii T."/>
            <person name="Iida T."/>
            <person name="Fujita J."/>
            <person name="Nakamura S."/>
        </authorList>
    </citation>
    <scope>NUCLEOTIDE SEQUENCE [LARGE SCALE GENOMIC DNA]</scope>
    <source>
        <strain evidence="2 3">JCM 13392</strain>
    </source>
</reference>
<proteinExistence type="predicted"/>
<dbReference type="InterPro" id="IPR029058">
    <property type="entry name" value="AB_hydrolase_fold"/>
</dbReference>
<protein>
    <submittedName>
        <fullName evidence="2">Alpha/beta hydrolase</fullName>
    </submittedName>
</protein>
<dbReference type="InterPro" id="IPR000073">
    <property type="entry name" value="AB_hydrolase_1"/>
</dbReference>
<keyword evidence="2" id="KW-0378">Hydrolase</keyword>
<name>A0A7I9WMD0_9MYCO</name>
<gene>
    <name evidence="2" type="ORF">MMUR_28750</name>
</gene>
<keyword evidence="3" id="KW-1185">Reference proteome</keyword>
<dbReference type="PRINTS" id="PR00111">
    <property type="entry name" value="ABHYDROLASE"/>
</dbReference>
<accession>A0A7I9WMD0</accession>
<dbReference type="Proteomes" id="UP000465241">
    <property type="component" value="Unassembled WGS sequence"/>
</dbReference>
<comment type="caution">
    <text evidence="2">The sequence shown here is derived from an EMBL/GenBank/DDBJ whole genome shotgun (WGS) entry which is preliminary data.</text>
</comment>
<dbReference type="AlphaFoldDB" id="A0A7I9WMD0"/>
<feature type="domain" description="AB hydrolase-1" evidence="1">
    <location>
        <begin position="34"/>
        <end position="259"/>
    </location>
</feature>
<organism evidence="2 3">
    <name type="scientific">Mycolicibacterium murale</name>
    <dbReference type="NCBI Taxonomy" id="182220"/>
    <lineage>
        <taxon>Bacteria</taxon>
        <taxon>Bacillati</taxon>
        <taxon>Actinomycetota</taxon>
        <taxon>Actinomycetes</taxon>
        <taxon>Mycobacteriales</taxon>
        <taxon>Mycobacteriaceae</taxon>
        <taxon>Mycolicibacterium</taxon>
    </lineage>
</organism>
<dbReference type="Pfam" id="PF12697">
    <property type="entry name" value="Abhydrolase_6"/>
    <property type="match status" value="1"/>
</dbReference>
<dbReference type="Gene3D" id="3.40.50.1820">
    <property type="entry name" value="alpha/beta hydrolase"/>
    <property type="match status" value="1"/>
</dbReference>
<dbReference type="PANTHER" id="PTHR46438:SF11">
    <property type="entry name" value="LIPASE-RELATED"/>
    <property type="match status" value="1"/>
</dbReference>
<dbReference type="EMBL" id="BLKT01000003">
    <property type="protein sequence ID" value="GFG58739.1"/>
    <property type="molecule type" value="Genomic_DNA"/>
</dbReference>
<evidence type="ECO:0000313" key="3">
    <source>
        <dbReference type="Proteomes" id="UP000465241"/>
    </source>
</evidence>
<dbReference type="PANTHER" id="PTHR46438">
    <property type="entry name" value="ALPHA/BETA-HYDROLASES SUPERFAMILY PROTEIN"/>
    <property type="match status" value="1"/>
</dbReference>
<dbReference type="SUPFAM" id="SSF53474">
    <property type="entry name" value="alpha/beta-Hydrolases"/>
    <property type="match status" value="1"/>
</dbReference>
<evidence type="ECO:0000313" key="2">
    <source>
        <dbReference type="EMBL" id="GFG58739.1"/>
    </source>
</evidence>